<reference evidence="6" key="2">
    <citation type="submission" date="2023-06" db="EMBL/GenBank/DDBJ databases">
        <authorList>
            <consortium name="Lawrence Berkeley National Laboratory"/>
            <person name="Haridas S."/>
            <person name="Hensen N."/>
            <person name="Bonometti L."/>
            <person name="Westerberg I."/>
            <person name="Brannstrom I.O."/>
            <person name="Guillou S."/>
            <person name="Cros-Aarteil S."/>
            <person name="Calhoun S."/>
            <person name="Kuo A."/>
            <person name="Mondo S."/>
            <person name="Pangilinan J."/>
            <person name="Riley R."/>
            <person name="Labutti K."/>
            <person name="Andreopoulos B."/>
            <person name="Lipzen A."/>
            <person name="Chen C."/>
            <person name="Yanf M."/>
            <person name="Daum C."/>
            <person name="Ng V."/>
            <person name="Clum A."/>
            <person name="Steindorff A."/>
            <person name="Ohm R."/>
            <person name="Martin F."/>
            <person name="Silar P."/>
            <person name="Natvig D."/>
            <person name="Lalanne C."/>
            <person name="Gautier V."/>
            <person name="Ament-Velasquez S.L."/>
            <person name="Kruys A."/>
            <person name="Hutchinson M.I."/>
            <person name="Powell A.J."/>
            <person name="Barry K."/>
            <person name="Miller A.N."/>
            <person name="Grigoriev I.V."/>
            <person name="Debuchy R."/>
            <person name="Gladieux P."/>
            <person name="Thoren M.H."/>
            <person name="Johannesson H."/>
        </authorList>
    </citation>
    <scope>NUCLEOTIDE SEQUENCE</scope>
    <source>
        <strain evidence="6">CBS 955.72</strain>
    </source>
</reference>
<feature type="compositionally biased region" description="Low complexity" evidence="5">
    <location>
        <begin position="747"/>
        <end position="756"/>
    </location>
</feature>
<feature type="compositionally biased region" description="Basic and acidic residues" evidence="5">
    <location>
        <begin position="635"/>
        <end position="652"/>
    </location>
</feature>
<dbReference type="SMART" id="SM00238">
    <property type="entry name" value="BIR"/>
    <property type="match status" value="2"/>
</dbReference>
<feature type="region of interest" description="Disordered" evidence="5">
    <location>
        <begin position="680"/>
        <end position="756"/>
    </location>
</feature>
<feature type="compositionally biased region" description="Basic residues" evidence="5">
    <location>
        <begin position="270"/>
        <end position="287"/>
    </location>
</feature>
<keyword evidence="3" id="KW-0862">Zinc</keyword>
<organism evidence="6 7">
    <name type="scientific">Lasiosphaeria hispida</name>
    <dbReference type="NCBI Taxonomy" id="260671"/>
    <lineage>
        <taxon>Eukaryota</taxon>
        <taxon>Fungi</taxon>
        <taxon>Dikarya</taxon>
        <taxon>Ascomycota</taxon>
        <taxon>Pezizomycotina</taxon>
        <taxon>Sordariomycetes</taxon>
        <taxon>Sordariomycetidae</taxon>
        <taxon>Sordariales</taxon>
        <taxon>Lasiosphaeriaceae</taxon>
        <taxon>Lasiosphaeria</taxon>
    </lineage>
</organism>
<feature type="compositionally biased region" description="Basic and acidic residues" evidence="5">
    <location>
        <begin position="479"/>
        <end position="491"/>
    </location>
</feature>
<sequence>MALLAGPDDMYFVYENRLASFQGAHPGGKRSASNASSRAPKVLHWPHKSLSPVELAKAGFFFEPFPGSLDNVVCFLCDKSLDGWEGDDKPLEEHLKHSPNCGWAVMAAIEADLGDLGKAHPLDPSMIEARKATFGGKWPYESKKGFKCKTKQLAEAGWKYTPTLESDDMATCAYCHLALDGWESGDKPIDEHHKRSPDCPFFELIAQYPPPKKSRAKAVRASKPASRLSMQSVATVATGVSDLQSVGDVTVDHDDSVMTTASGMTQGGKKATKAKKAPAAKGRKTRAKKDEAVEILEDGSQEAPPQKLTRGRKRASDAIEDSVITNSEAPPPKKRATRVKKENVADQSIITTASQDIEMVEVPPTKKPAAKKAQGSTAKTTRKPSQSSLRSQASTASLRASVADDEIDRQLQADLERPLTDDEHIAAGSDPEKPKAPPVARGRAKKATAGKVSVKEQSRAYAMLDPTPIVPDEAEVEDEFKVMEQEMRAEEPVATETLVAPKKGRKAGVRKASKQTKKVKEPQPSSDPVDQLLEDSDAPPEAQQQQQVTEPRPEPVPEPVQQVNPEPELMEDPDASTGTVVNNAASHPTTEKRGRGRPKKSSTQSIIAEQPEQRRSSRRSSGGVPVQIEVQLESSRARESFSHVRKTPEKITRKPVPPPVVSAVPVPVPAFLAKAAPPPATIVASPAPTPMPARTDKALPPAPLQPTARLPPRPTTPPAQTSPSANAKQATISPSQSPQSSDAENQPPSSKPAASVAAKRVVLAPVMATPMRASPSKRNIVGGLQSITPWQAVDLDMVFSPAANTDKENGVDRLLRKGDELSSPEKHMTVEEWIYHNAGLAEQKLKHECETMVTAFEREGTRAMRVLEGLIVD</sequence>
<keyword evidence="2" id="KW-0479">Metal-binding</keyword>
<evidence type="ECO:0000256" key="1">
    <source>
        <dbReference type="ARBA" id="ARBA00004123"/>
    </source>
</evidence>
<dbReference type="PANTHER" id="PTHR46771">
    <property type="entry name" value="DETERIN"/>
    <property type="match status" value="1"/>
</dbReference>
<dbReference type="PANTHER" id="PTHR46771:SF5">
    <property type="entry name" value="DETERIN"/>
    <property type="match status" value="1"/>
</dbReference>
<feature type="compositionally biased region" description="Basic residues" evidence="5">
    <location>
        <begin position="502"/>
        <end position="517"/>
    </location>
</feature>
<evidence type="ECO:0000256" key="3">
    <source>
        <dbReference type="ARBA" id="ARBA00022833"/>
    </source>
</evidence>
<dbReference type="PROSITE" id="PS00354">
    <property type="entry name" value="HMGI_Y"/>
    <property type="match status" value="1"/>
</dbReference>
<comment type="subcellular location">
    <subcellularLocation>
        <location evidence="1">Nucleus</location>
    </subcellularLocation>
</comment>
<dbReference type="Proteomes" id="UP001275084">
    <property type="component" value="Unassembled WGS sequence"/>
</dbReference>
<proteinExistence type="predicted"/>
<feature type="region of interest" description="Disordered" evidence="5">
    <location>
        <begin position="258"/>
        <end position="660"/>
    </location>
</feature>
<feature type="region of interest" description="Disordered" evidence="5">
    <location>
        <begin position="212"/>
        <end position="231"/>
    </location>
</feature>
<dbReference type="InterPro" id="IPR001370">
    <property type="entry name" value="BIR_rpt"/>
</dbReference>
<dbReference type="GO" id="GO:0046872">
    <property type="term" value="F:metal ion binding"/>
    <property type="evidence" value="ECO:0007669"/>
    <property type="project" value="UniProtKB-KW"/>
</dbReference>
<dbReference type="GO" id="GO:0005634">
    <property type="term" value="C:nucleus"/>
    <property type="evidence" value="ECO:0007669"/>
    <property type="project" value="UniProtKB-SubCell"/>
</dbReference>
<feature type="compositionally biased region" description="Polar residues" evidence="5">
    <location>
        <begin position="576"/>
        <end position="588"/>
    </location>
</feature>
<feature type="compositionally biased region" description="Basic and acidic residues" evidence="5">
    <location>
        <begin position="408"/>
        <end position="435"/>
    </location>
</feature>
<dbReference type="EMBL" id="JAUIQD010000004">
    <property type="protein sequence ID" value="KAK3352675.1"/>
    <property type="molecule type" value="Genomic_DNA"/>
</dbReference>
<dbReference type="Pfam" id="PF00653">
    <property type="entry name" value="BIR"/>
    <property type="match status" value="2"/>
</dbReference>
<dbReference type="AlphaFoldDB" id="A0AAJ0MDP6"/>
<keyword evidence="4" id="KW-0539">Nucleus</keyword>
<dbReference type="CDD" id="cd00022">
    <property type="entry name" value="BIR"/>
    <property type="match status" value="2"/>
</dbReference>
<dbReference type="Gene3D" id="1.10.1170.10">
    <property type="entry name" value="Inhibitor Of Apoptosis Protein (2mihbC-IAP-1), Chain A"/>
    <property type="match status" value="2"/>
</dbReference>
<feature type="compositionally biased region" description="Pro residues" evidence="5">
    <location>
        <begin position="700"/>
        <end position="717"/>
    </location>
</feature>
<evidence type="ECO:0000313" key="7">
    <source>
        <dbReference type="Proteomes" id="UP001275084"/>
    </source>
</evidence>
<evidence type="ECO:0000256" key="5">
    <source>
        <dbReference type="SAM" id="MobiDB-lite"/>
    </source>
</evidence>
<feature type="compositionally biased region" description="Polar residues" evidence="5">
    <location>
        <begin position="726"/>
        <end position="746"/>
    </location>
</feature>
<dbReference type="InterPro" id="IPR051190">
    <property type="entry name" value="Baculoviral_IAP"/>
</dbReference>
<gene>
    <name evidence="6" type="ORF">B0T25DRAFT_580552</name>
</gene>
<accession>A0AAJ0MDP6</accession>
<name>A0AAJ0MDP6_9PEZI</name>
<feature type="compositionally biased region" description="Polar residues" evidence="5">
    <location>
        <begin position="345"/>
        <end position="355"/>
    </location>
</feature>
<feature type="compositionally biased region" description="Polar residues" evidence="5">
    <location>
        <begin position="374"/>
        <end position="398"/>
    </location>
</feature>
<feature type="compositionally biased region" description="Low complexity" evidence="5">
    <location>
        <begin position="539"/>
        <end position="550"/>
    </location>
</feature>
<keyword evidence="7" id="KW-1185">Reference proteome</keyword>
<dbReference type="GO" id="GO:0006355">
    <property type="term" value="P:regulation of DNA-templated transcription"/>
    <property type="evidence" value="ECO:0007669"/>
    <property type="project" value="InterPro"/>
</dbReference>
<dbReference type="PROSITE" id="PS50143">
    <property type="entry name" value="BIR_REPEAT_2"/>
    <property type="match status" value="2"/>
</dbReference>
<reference evidence="6" key="1">
    <citation type="journal article" date="2023" name="Mol. Phylogenet. Evol.">
        <title>Genome-scale phylogeny and comparative genomics of the fungal order Sordariales.</title>
        <authorList>
            <person name="Hensen N."/>
            <person name="Bonometti L."/>
            <person name="Westerberg I."/>
            <person name="Brannstrom I.O."/>
            <person name="Guillou S."/>
            <person name="Cros-Aarteil S."/>
            <person name="Calhoun S."/>
            <person name="Haridas S."/>
            <person name="Kuo A."/>
            <person name="Mondo S."/>
            <person name="Pangilinan J."/>
            <person name="Riley R."/>
            <person name="LaButti K."/>
            <person name="Andreopoulos B."/>
            <person name="Lipzen A."/>
            <person name="Chen C."/>
            <person name="Yan M."/>
            <person name="Daum C."/>
            <person name="Ng V."/>
            <person name="Clum A."/>
            <person name="Steindorff A."/>
            <person name="Ohm R.A."/>
            <person name="Martin F."/>
            <person name="Silar P."/>
            <person name="Natvig D.O."/>
            <person name="Lalanne C."/>
            <person name="Gautier V."/>
            <person name="Ament-Velasquez S.L."/>
            <person name="Kruys A."/>
            <person name="Hutchinson M.I."/>
            <person name="Powell A.J."/>
            <person name="Barry K."/>
            <person name="Miller A.N."/>
            <person name="Grigoriev I.V."/>
            <person name="Debuchy R."/>
            <person name="Gladieux P."/>
            <person name="Hiltunen Thoren M."/>
            <person name="Johannesson H."/>
        </authorList>
    </citation>
    <scope>NUCLEOTIDE SEQUENCE</scope>
    <source>
        <strain evidence="6">CBS 955.72</strain>
    </source>
</reference>
<protein>
    <recommendedName>
        <fullName evidence="8">BIR-domain-containing protein</fullName>
    </recommendedName>
</protein>
<dbReference type="SUPFAM" id="SSF57924">
    <property type="entry name" value="Inhibitor of apoptosis (IAP) repeat"/>
    <property type="match status" value="2"/>
</dbReference>
<comment type="caution">
    <text evidence="6">The sequence shown here is derived from an EMBL/GenBank/DDBJ whole genome shotgun (WGS) entry which is preliminary data.</text>
</comment>
<evidence type="ECO:0000256" key="2">
    <source>
        <dbReference type="ARBA" id="ARBA00022723"/>
    </source>
</evidence>
<evidence type="ECO:0000256" key="4">
    <source>
        <dbReference type="ARBA" id="ARBA00023242"/>
    </source>
</evidence>
<dbReference type="InterPro" id="IPR000637">
    <property type="entry name" value="HMGI/Y_DNA-bd_CS"/>
</dbReference>
<evidence type="ECO:0008006" key="8">
    <source>
        <dbReference type="Google" id="ProtNLM"/>
    </source>
</evidence>
<evidence type="ECO:0000313" key="6">
    <source>
        <dbReference type="EMBL" id="KAK3352675.1"/>
    </source>
</evidence>